<keyword evidence="1" id="KW-1133">Transmembrane helix</keyword>
<reference evidence="2 3" key="1">
    <citation type="journal article" date="2017" name="MBio">
        <title>Gut Symbiont Bacteroides fragilis Secretes a Eukaryotic-Like Ubiquitin Protein That Mediates Intraspecies Antagonism.</title>
        <authorList>
            <person name="Chatzidaki-Livanis M."/>
            <person name="Coyne M.J."/>
            <person name="Roelofs K.G."/>
            <person name="Gentyala R.R."/>
            <person name="Caldwell J.M."/>
            <person name="Comstock L.E."/>
        </authorList>
    </citation>
    <scope>NUCLEOTIDE SEQUENCE [LARGE SCALE GENOMIC DNA]</scope>
    <source>
        <strain evidence="2 3">12905</strain>
    </source>
</reference>
<evidence type="ECO:0000313" key="3">
    <source>
        <dbReference type="Proteomes" id="UP000231846"/>
    </source>
</evidence>
<name>A0A2M9V4E8_BACFG</name>
<evidence type="ECO:0000256" key="1">
    <source>
        <dbReference type="SAM" id="Phobius"/>
    </source>
</evidence>
<dbReference type="Proteomes" id="UP000231846">
    <property type="component" value="Unassembled WGS sequence"/>
</dbReference>
<dbReference type="RefSeq" id="WP_032568252.1">
    <property type="nucleotide sequence ID" value="NZ_JADMPD010000019.1"/>
</dbReference>
<dbReference type="InterPro" id="IPR032593">
    <property type="entry name" value="DUF4907"/>
</dbReference>
<dbReference type="Pfam" id="PF16250">
    <property type="entry name" value="DUF4907"/>
    <property type="match status" value="1"/>
</dbReference>
<dbReference type="EMBL" id="PDCW01000025">
    <property type="protein sequence ID" value="PJY73547.1"/>
    <property type="molecule type" value="Genomic_DNA"/>
</dbReference>
<dbReference type="AlphaFoldDB" id="A0A2M9V4E8"/>
<proteinExistence type="predicted"/>
<gene>
    <name evidence="2" type="ORF">CQW34_03226</name>
</gene>
<organism evidence="2 3">
    <name type="scientific">Bacteroides fragilis</name>
    <dbReference type="NCBI Taxonomy" id="817"/>
    <lineage>
        <taxon>Bacteria</taxon>
        <taxon>Pseudomonadati</taxon>
        <taxon>Bacteroidota</taxon>
        <taxon>Bacteroidia</taxon>
        <taxon>Bacteroidales</taxon>
        <taxon>Bacteroidaceae</taxon>
        <taxon>Bacteroides</taxon>
    </lineage>
</organism>
<evidence type="ECO:0000313" key="2">
    <source>
        <dbReference type="EMBL" id="PJY73547.1"/>
    </source>
</evidence>
<protein>
    <submittedName>
        <fullName evidence="2">Uncharacterized protein</fullName>
    </submittedName>
</protein>
<accession>A0A2M9V4E8</accession>
<comment type="caution">
    <text evidence="2">The sequence shown here is derived from an EMBL/GenBank/DDBJ whole genome shotgun (WGS) entry which is preliminary data.</text>
</comment>
<sequence length="116" mass="13304">MNMKKNKSILWLTLAICMLIPFFLYHRHEACRYSLQIIETENEGGYGYRILCGDRVVICQPYIPSLPGRKGFASEEDARRVGNLVLERIRSGSDFTISASDLEQVTETNGFLYRAH</sequence>
<feature type="transmembrane region" description="Helical" evidence="1">
    <location>
        <begin position="9"/>
        <end position="26"/>
    </location>
</feature>
<keyword evidence="1" id="KW-0812">Transmembrane</keyword>
<keyword evidence="1" id="KW-0472">Membrane</keyword>